<name>A0A949N7A8_9ACTN</name>
<evidence type="ECO:0000313" key="5">
    <source>
        <dbReference type="Proteomes" id="UP000694501"/>
    </source>
</evidence>
<comment type="caution">
    <text evidence="4">The sequence shown here is derived from an EMBL/GenBank/DDBJ whole genome shotgun (WGS) entry which is preliminary data.</text>
</comment>
<dbReference type="InterPro" id="IPR007527">
    <property type="entry name" value="Znf_SWIM"/>
</dbReference>
<gene>
    <name evidence="4" type="ORF">JGS22_003945</name>
</gene>
<feature type="domain" description="SWIM-type" evidence="3">
    <location>
        <begin position="57"/>
        <end position="90"/>
    </location>
</feature>
<evidence type="ECO:0000313" key="4">
    <source>
        <dbReference type="EMBL" id="MBU7596808.1"/>
    </source>
</evidence>
<sequence>MTGQQVRWTAEQVLALAPDAASRKAGGKLATPGPWSLAAQGEGALWGLCRGSGSKPYQTVVDLVGAGYKCSCPSRKFPCKHALALLLLWAEKDPVVADGAGPESVPDWAEKWLSGRRERAESKTARPAGEAPADPEAARRRAERRAQRITAGAEELEQRLTDLLRTGLAGAEQLGYAEWDETAARMVDAQAPGLATRVRELASIPGSGPGWPGRLLADCALLRLLTQGYLRREELPEELAATVRAQVGLSTDAATLLADDSARLAGDWLVLGQRDSQEGRLTVRRVWLMERGSGRFALVLSFGAAGQAPELVLPVGTVFEASLAYYPGGSPLRAVLGEGRSAPVPASAPEGVGVEAALARYGDALRSDPWIEAWPAVLHDVVPLPPREGAEDGWRLADSASDTAVPLSFPSESARWQLAAISGGTPITVFGECGHGGFLPQTVWSDGEAITL</sequence>
<organism evidence="4 5">
    <name type="scientific">Streptomyces tardus</name>
    <dbReference type="NCBI Taxonomy" id="2780544"/>
    <lineage>
        <taxon>Bacteria</taxon>
        <taxon>Bacillati</taxon>
        <taxon>Actinomycetota</taxon>
        <taxon>Actinomycetes</taxon>
        <taxon>Kitasatosporales</taxon>
        <taxon>Streptomycetaceae</taxon>
        <taxon>Streptomyces</taxon>
    </lineage>
</organism>
<keyword evidence="1" id="KW-0863">Zinc-finger</keyword>
<reference evidence="4" key="1">
    <citation type="submission" date="2021-06" db="EMBL/GenBank/DDBJ databases">
        <title>Sequencing of actinobacteria type strains.</title>
        <authorList>
            <person name="Nguyen G.-S."/>
            <person name="Wentzel A."/>
        </authorList>
    </citation>
    <scope>NUCLEOTIDE SEQUENCE</scope>
    <source>
        <strain evidence="4">P38-E01</strain>
    </source>
</reference>
<accession>A0A949N7A8</accession>
<keyword evidence="1" id="KW-0479">Metal-binding</keyword>
<dbReference type="PROSITE" id="PS50966">
    <property type="entry name" value="ZF_SWIM"/>
    <property type="match status" value="1"/>
</dbReference>
<dbReference type="Proteomes" id="UP000694501">
    <property type="component" value="Unassembled WGS sequence"/>
</dbReference>
<evidence type="ECO:0000256" key="2">
    <source>
        <dbReference type="SAM" id="MobiDB-lite"/>
    </source>
</evidence>
<feature type="region of interest" description="Disordered" evidence="2">
    <location>
        <begin position="116"/>
        <end position="144"/>
    </location>
</feature>
<keyword evidence="1" id="KW-0862">Zinc</keyword>
<feature type="compositionally biased region" description="Low complexity" evidence="2">
    <location>
        <begin position="125"/>
        <end position="135"/>
    </location>
</feature>
<protein>
    <submittedName>
        <fullName evidence="4">SWIM zinc finger family protein</fullName>
    </submittedName>
</protein>
<dbReference type="EMBL" id="JAELVF020000001">
    <property type="protein sequence ID" value="MBU7596808.1"/>
    <property type="molecule type" value="Genomic_DNA"/>
</dbReference>
<dbReference type="GO" id="GO:0008270">
    <property type="term" value="F:zinc ion binding"/>
    <property type="evidence" value="ECO:0007669"/>
    <property type="project" value="UniProtKB-KW"/>
</dbReference>
<dbReference type="Pfam" id="PF04434">
    <property type="entry name" value="SWIM"/>
    <property type="match status" value="1"/>
</dbReference>
<evidence type="ECO:0000256" key="1">
    <source>
        <dbReference type="PROSITE-ProRule" id="PRU00325"/>
    </source>
</evidence>
<keyword evidence="5" id="KW-1185">Reference proteome</keyword>
<evidence type="ECO:0000259" key="3">
    <source>
        <dbReference type="PROSITE" id="PS50966"/>
    </source>
</evidence>
<dbReference type="RefSeq" id="WP_211041327.1">
    <property type="nucleotide sequence ID" value="NZ_JAELVF020000001.1"/>
</dbReference>
<proteinExistence type="predicted"/>
<dbReference type="AlphaFoldDB" id="A0A949N7A8"/>